<dbReference type="KEGG" id="pcoo:112863099"/>
<dbReference type="GO" id="GO:0050661">
    <property type="term" value="F:NADP binding"/>
    <property type="evidence" value="ECO:0007669"/>
    <property type="project" value="InterPro"/>
</dbReference>
<dbReference type="FunFam" id="3.50.50.60:FF:000023">
    <property type="entry name" value="Dimethylaniline monooxygenase [N-oxide-forming]"/>
    <property type="match status" value="1"/>
</dbReference>
<keyword evidence="8 10" id="KW-0560">Oxidoreductase</keyword>
<evidence type="ECO:0000256" key="11">
    <source>
        <dbReference type="SAM" id="Phobius"/>
    </source>
</evidence>
<evidence type="ECO:0000256" key="1">
    <source>
        <dbReference type="ARBA" id="ARBA00001974"/>
    </source>
</evidence>
<keyword evidence="7" id="KW-0521">NADP</keyword>
<keyword evidence="9 10" id="KW-0503">Monooxygenase</keyword>
<reference evidence="13" key="1">
    <citation type="submission" date="2025-08" db="UniProtKB">
        <authorList>
            <consortium name="RefSeq"/>
        </authorList>
    </citation>
    <scope>IDENTIFICATION</scope>
    <source>
        <tissue evidence="13">Blood</tissue>
    </source>
</reference>
<dbReference type="PIRSF" id="PIRSF000332">
    <property type="entry name" value="FMO"/>
    <property type="match status" value="1"/>
</dbReference>
<evidence type="ECO:0000256" key="7">
    <source>
        <dbReference type="ARBA" id="ARBA00022857"/>
    </source>
</evidence>
<keyword evidence="11" id="KW-0812">Transmembrane</keyword>
<dbReference type="SUPFAM" id="SSF51905">
    <property type="entry name" value="FAD/NAD(P)-binding domain"/>
    <property type="match status" value="2"/>
</dbReference>
<comment type="similarity">
    <text evidence="3 10">Belongs to the FMO family.</text>
</comment>
<dbReference type="InterPro" id="IPR050346">
    <property type="entry name" value="FMO-like"/>
</dbReference>
<evidence type="ECO:0000256" key="9">
    <source>
        <dbReference type="ARBA" id="ARBA00023033"/>
    </source>
</evidence>
<dbReference type="AlphaFoldDB" id="A0A6P6I468"/>
<evidence type="ECO:0000256" key="3">
    <source>
        <dbReference type="ARBA" id="ARBA00009183"/>
    </source>
</evidence>
<organism evidence="12 13">
    <name type="scientific">Puma concolor</name>
    <name type="common">Mountain lion</name>
    <name type="synonym">Felis concolor</name>
    <dbReference type="NCBI Taxonomy" id="9696"/>
    <lineage>
        <taxon>Eukaryota</taxon>
        <taxon>Metazoa</taxon>
        <taxon>Chordata</taxon>
        <taxon>Craniata</taxon>
        <taxon>Vertebrata</taxon>
        <taxon>Euteleostomi</taxon>
        <taxon>Mammalia</taxon>
        <taxon>Eutheria</taxon>
        <taxon>Laurasiatheria</taxon>
        <taxon>Carnivora</taxon>
        <taxon>Feliformia</taxon>
        <taxon>Felidae</taxon>
        <taxon>Felinae</taxon>
        <taxon>Puma</taxon>
    </lineage>
</organism>
<dbReference type="InterPro" id="IPR036188">
    <property type="entry name" value="FAD/NAD-bd_sf"/>
</dbReference>
<keyword evidence="11" id="KW-1133">Transmembrane helix</keyword>
<evidence type="ECO:0000313" key="13">
    <source>
        <dbReference type="RefSeq" id="XP_025781998.1"/>
    </source>
</evidence>
<dbReference type="GeneID" id="112863099"/>
<proteinExistence type="inferred from homology"/>
<dbReference type="PANTHER" id="PTHR23023">
    <property type="entry name" value="DIMETHYLANILINE MONOOXYGENASE"/>
    <property type="match status" value="1"/>
</dbReference>
<comment type="subcellular location">
    <subcellularLocation>
        <location evidence="2">Endoplasmic reticulum membrane</location>
    </subcellularLocation>
</comment>
<evidence type="ECO:0000256" key="8">
    <source>
        <dbReference type="ARBA" id="ARBA00023002"/>
    </source>
</evidence>
<dbReference type="InterPro" id="IPR020946">
    <property type="entry name" value="Flavin_mOase-like"/>
</dbReference>
<protein>
    <recommendedName>
        <fullName evidence="10">Flavin-containing monooxygenase</fullName>
        <ecNumber evidence="10">1.-.-.-</ecNumber>
    </recommendedName>
</protein>
<dbReference type="GO" id="GO:0004499">
    <property type="term" value="F:N,N-dimethylaniline monooxygenase activity"/>
    <property type="evidence" value="ECO:0007669"/>
    <property type="project" value="InterPro"/>
</dbReference>
<evidence type="ECO:0000256" key="4">
    <source>
        <dbReference type="ARBA" id="ARBA00022630"/>
    </source>
</evidence>
<dbReference type="GO" id="GO:0005789">
    <property type="term" value="C:endoplasmic reticulum membrane"/>
    <property type="evidence" value="ECO:0007669"/>
    <property type="project" value="UniProtKB-SubCell"/>
</dbReference>
<keyword evidence="12" id="KW-1185">Reference proteome</keyword>
<dbReference type="GO" id="GO:0050660">
    <property type="term" value="F:flavin adenine dinucleotide binding"/>
    <property type="evidence" value="ECO:0007669"/>
    <property type="project" value="InterPro"/>
</dbReference>
<dbReference type="PRINTS" id="PR00370">
    <property type="entry name" value="FMOXYGENASE"/>
</dbReference>
<feature type="transmembrane region" description="Helical" evidence="11">
    <location>
        <begin position="412"/>
        <end position="430"/>
    </location>
</feature>
<dbReference type="Proteomes" id="UP000515131">
    <property type="component" value="Unplaced"/>
</dbReference>
<dbReference type="EC" id="1.-.-.-" evidence="10"/>
<dbReference type="RefSeq" id="XP_025781998.1">
    <property type="nucleotide sequence ID" value="XM_025926213.1"/>
</dbReference>
<keyword evidence="11" id="KW-0472">Membrane</keyword>
<keyword evidence="4 10" id="KW-0285">Flavoprotein</keyword>
<evidence type="ECO:0000256" key="2">
    <source>
        <dbReference type="ARBA" id="ARBA00004586"/>
    </source>
</evidence>
<name>A0A6P6I468_PUMCO</name>
<evidence type="ECO:0000256" key="5">
    <source>
        <dbReference type="ARBA" id="ARBA00022824"/>
    </source>
</evidence>
<dbReference type="Pfam" id="PF00743">
    <property type="entry name" value="FMO-like"/>
    <property type="match status" value="1"/>
</dbReference>
<evidence type="ECO:0000313" key="12">
    <source>
        <dbReference type="Proteomes" id="UP000515131"/>
    </source>
</evidence>
<sequence length="431" mass="48981">MGKRVAIIGAGVSGLATIRSCLEEGLEPTCFEKSEDIGGLWKFSDHAEEGRASIYQSVFTNSSKEMMCFPDFPYPDHFPNFMHNNKIQEYITVFAKEKNLLKYIQFKVIISSRSGSWVISRVWDDGYPWDMVLVNRFETFLKNNLPKAISDWWYKKKMNAKFKHENYGLMPLNGTLRKEPVFNDELPACILCGTVSIKPNVKEFTETSAIFEDGTVFEAIDCVIFATGYGYAYPFFDESIIKSRNNEITLFKDIFPPSLEKPTLGIIGLVQSLGAAIPTVDLQARWAVKVVKGTCTLPSITDMMNDIDKKMRERLKWFGTSNTMLTDYINYMDELASFIGAKPNIPWLFLTDPKLAVEVFFGPCSPYQFRLVGPGKWPGARNAILTQWDRALKPMKTRAVGTPLKPCLLCRWVRLLALPILVVAIFLAWIQ</sequence>
<comment type="cofactor">
    <cofactor evidence="1 10">
        <name>FAD</name>
        <dbReference type="ChEBI" id="CHEBI:57692"/>
    </cofactor>
</comment>
<accession>A0A6P6I468</accession>
<dbReference type="Pfam" id="PF13450">
    <property type="entry name" value="NAD_binding_8"/>
    <property type="match status" value="1"/>
</dbReference>
<evidence type="ECO:0000256" key="6">
    <source>
        <dbReference type="ARBA" id="ARBA00022827"/>
    </source>
</evidence>
<dbReference type="Gene3D" id="3.50.50.60">
    <property type="entry name" value="FAD/NAD(P)-binding domain"/>
    <property type="match status" value="2"/>
</dbReference>
<keyword evidence="6 10" id="KW-0274">FAD</keyword>
<dbReference type="FunFam" id="3.50.50.60:FF:000279">
    <property type="entry name" value="Dimethylaniline monooxygenase [N-oxide-forming]"/>
    <property type="match status" value="1"/>
</dbReference>
<keyword evidence="5" id="KW-0256">Endoplasmic reticulum</keyword>
<dbReference type="InterPro" id="IPR000960">
    <property type="entry name" value="Flavin_mOase"/>
</dbReference>
<evidence type="ECO:0000256" key="10">
    <source>
        <dbReference type="RuleBase" id="RU361177"/>
    </source>
</evidence>
<gene>
    <name evidence="13" type="primary">LOC112863099</name>
</gene>